<dbReference type="InterPro" id="IPR000847">
    <property type="entry name" value="LysR_HTH_N"/>
</dbReference>
<comment type="similarity">
    <text evidence="1">Belongs to the LysR transcriptional regulatory family.</text>
</comment>
<proteinExistence type="inferred from homology"/>
<dbReference type="GO" id="GO:0003677">
    <property type="term" value="F:DNA binding"/>
    <property type="evidence" value="ECO:0007669"/>
    <property type="project" value="UniProtKB-KW"/>
</dbReference>
<dbReference type="GO" id="GO:0003700">
    <property type="term" value="F:DNA-binding transcription factor activity"/>
    <property type="evidence" value="ECO:0007669"/>
    <property type="project" value="InterPro"/>
</dbReference>
<evidence type="ECO:0000313" key="5">
    <source>
        <dbReference type="EMBL" id="AOX17643.1"/>
    </source>
</evidence>
<dbReference type="KEGG" id="kba:A0U89_11355"/>
<organism evidence="5 6">
    <name type="scientific">Kozakia baliensis</name>
    <dbReference type="NCBI Taxonomy" id="153496"/>
    <lineage>
        <taxon>Bacteria</taxon>
        <taxon>Pseudomonadati</taxon>
        <taxon>Pseudomonadota</taxon>
        <taxon>Alphaproteobacteria</taxon>
        <taxon>Acetobacterales</taxon>
        <taxon>Acetobacteraceae</taxon>
        <taxon>Kozakia</taxon>
    </lineage>
</organism>
<dbReference type="Pfam" id="PF00126">
    <property type="entry name" value="HTH_1"/>
    <property type="match status" value="1"/>
</dbReference>
<gene>
    <name evidence="5" type="ORF">A0U89_11355</name>
</gene>
<dbReference type="PANTHER" id="PTHR30118">
    <property type="entry name" value="HTH-TYPE TRANSCRIPTIONAL REGULATOR LEUO-RELATED"/>
    <property type="match status" value="1"/>
</dbReference>
<evidence type="ECO:0000256" key="3">
    <source>
        <dbReference type="ARBA" id="ARBA00023125"/>
    </source>
</evidence>
<dbReference type="Gene3D" id="1.10.10.10">
    <property type="entry name" value="Winged helix-like DNA-binding domain superfamily/Winged helix DNA-binding domain"/>
    <property type="match status" value="1"/>
</dbReference>
<dbReference type="AlphaFoldDB" id="A0A1D8UVG8"/>
<evidence type="ECO:0000256" key="1">
    <source>
        <dbReference type="ARBA" id="ARBA00009437"/>
    </source>
</evidence>
<keyword evidence="6" id="KW-1185">Reference proteome</keyword>
<dbReference type="eggNOG" id="COG0583">
    <property type="taxonomic scope" value="Bacteria"/>
</dbReference>
<keyword evidence="2" id="KW-0805">Transcription regulation</keyword>
<reference evidence="5 6" key="1">
    <citation type="journal article" date="2016" name="Microb. Cell Fact.">
        <title>Dissection of exopolysaccharide biosynthesis in Kozakia baliensis.</title>
        <authorList>
            <person name="Brandt J.U."/>
            <person name="Jakob F."/>
            <person name="Behr J."/>
            <person name="Geissler A.J."/>
            <person name="Vogel R.F."/>
        </authorList>
    </citation>
    <scope>NUCLEOTIDE SEQUENCE [LARGE SCALE GENOMIC DNA]</scope>
    <source>
        <strain evidence="5 6">DSM 14400</strain>
    </source>
</reference>
<dbReference type="SUPFAM" id="SSF53850">
    <property type="entry name" value="Periplasmic binding protein-like II"/>
    <property type="match status" value="1"/>
</dbReference>
<dbReference type="InterPro" id="IPR036390">
    <property type="entry name" value="WH_DNA-bd_sf"/>
</dbReference>
<dbReference type="CDD" id="cd08460">
    <property type="entry name" value="PBP2_DntR_like_1"/>
    <property type="match status" value="1"/>
</dbReference>
<accession>A0A1D8UVG8</accession>
<sequence length="305" mass="34893">MRGYDLDLLRYLQVLIEEESVSSAARRLQISEPAMSRNLAKLRQVFGDPILVQSGRRMTASSFALGLRDRVQTVVRDADRLIETRAMNDLSGLSPRFTIRANDLIVATIARPLLSTLRQDCPNCTLTFAPESDDPASDALRQDVIDLYIGATDTLKSEIRRQTLLRDKMRALVRRDHPILSEKITPQSLTRYNHISVSRRGRARGPIDTALKQEHGLTRRVILTVPTYHAMIENMRDTDMILALPGMVIDHISVEKLGLTAFDFPLQLPTIDAYQAWHPRWDTDPTHRWMRETLFRLAKDVWKTL</sequence>
<dbReference type="Pfam" id="PF03466">
    <property type="entry name" value="LysR_substrate"/>
    <property type="match status" value="1"/>
</dbReference>
<dbReference type="Proteomes" id="UP000179145">
    <property type="component" value="Chromosome"/>
</dbReference>
<keyword evidence="4" id="KW-0804">Transcription</keyword>
<dbReference type="Gene3D" id="3.40.190.10">
    <property type="entry name" value="Periplasmic binding protein-like II"/>
    <property type="match status" value="2"/>
</dbReference>
<dbReference type="PANTHER" id="PTHR30118:SF15">
    <property type="entry name" value="TRANSCRIPTIONAL REGULATORY PROTEIN"/>
    <property type="match status" value="1"/>
</dbReference>
<evidence type="ECO:0000313" key="6">
    <source>
        <dbReference type="Proteomes" id="UP000179145"/>
    </source>
</evidence>
<dbReference type="RefSeq" id="WP_070403207.1">
    <property type="nucleotide sequence ID" value="NZ_BJVW01000001.1"/>
</dbReference>
<dbReference type="PROSITE" id="PS50931">
    <property type="entry name" value="HTH_LYSR"/>
    <property type="match status" value="1"/>
</dbReference>
<dbReference type="InterPro" id="IPR005119">
    <property type="entry name" value="LysR_subst-bd"/>
</dbReference>
<dbReference type="STRING" id="153496.A0U89_11355"/>
<dbReference type="InterPro" id="IPR050389">
    <property type="entry name" value="LysR-type_TF"/>
</dbReference>
<dbReference type="SUPFAM" id="SSF46785">
    <property type="entry name" value="Winged helix' DNA-binding domain"/>
    <property type="match status" value="1"/>
</dbReference>
<dbReference type="InterPro" id="IPR036388">
    <property type="entry name" value="WH-like_DNA-bd_sf"/>
</dbReference>
<evidence type="ECO:0000256" key="2">
    <source>
        <dbReference type="ARBA" id="ARBA00023015"/>
    </source>
</evidence>
<dbReference type="OrthoDB" id="9774011at2"/>
<evidence type="ECO:0000256" key="4">
    <source>
        <dbReference type="ARBA" id="ARBA00023163"/>
    </source>
</evidence>
<keyword evidence="3" id="KW-0238">DNA-binding</keyword>
<protein>
    <submittedName>
        <fullName evidence="5">LysR family transcriptional regulator</fullName>
    </submittedName>
</protein>
<dbReference type="EMBL" id="CP014674">
    <property type="protein sequence ID" value="AOX17643.1"/>
    <property type="molecule type" value="Genomic_DNA"/>
</dbReference>
<name>A0A1D8UVG8_9PROT</name>